<dbReference type="EMBL" id="BK015353">
    <property type="protein sequence ID" value="DAE02810.1"/>
    <property type="molecule type" value="Genomic_DNA"/>
</dbReference>
<evidence type="ECO:0000313" key="1">
    <source>
        <dbReference type="EMBL" id="DAE02810.1"/>
    </source>
</evidence>
<sequence length="182" mass="20931">MIEGITENILKKVYGFSDMTNEELRCKFFQKLEECIDLCNNSSEILEWIKNEGVKDNVNEILNTWKDEGTLKEILNNYILTDLKNKIISELNISLKSFSNLPLVIEENGIIEPKSSKSFTVLLSENIPQTSIVNIYFSETIENGIVYDYRIVNENTLSIRFTNVTDNSITLTDKEISLKAIY</sequence>
<accession>A0A8S5P746</accession>
<protein>
    <submittedName>
        <fullName evidence="1">Uncharacterized protein</fullName>
    </submittedName>
</protein>
<name>A0A8S5P746_9CAUD</name>
<reference evidence="1" key="1">
    <citation type="journal article" date="2021" name="Proc. Natl. Acad. Sci. U.S.A.">
        <title>A Catalog of Tens of Thousands of Viruses from Human Metagenomes Reveals Hidden Associations with Chronic Diseases.</title>
        <authorList>
            <person name="Tisza M.J."/>
            <person name="Buck C.B."/>
        </authorList>
    </citation>
    <scope>NUCLEOTIDE SEQUENCE</scope>
    <source>
        <strain evidence="1">CtPr92</strain>
    </source>
</reference>
<organism evidence="1">
    <name type="scientific">Podoviridae sp. ctPr92</name>
    <dbReference type="NCBI Taxonomy" id="2825247"/>
    <lineage>
        <taxon>Viruses</taxon>
        <taxon>Duplodnaviria</taxon>
        <taxon>Heunggongvirae</taxon>
        <taxon>Uroviricota</taxon>
        <taxon>Caudoviricetes</taxon>
    </lineage>
</organism>
<proteinExistence type="predicted"/>